<reference evidence="8 9" key="1">
    <citation type="journal article" date="2021" name="Nat. Commun.">
        <title>Incipient diploidization of the medicinal plant Perilla within 10,000 years.</title>
        <authorList>
            <person name="Zhang Y."/>
            <person name="Shen Q."/>
            <person name="Leng L."/>
            <person name="Zhang D."/>
            <person name="Chen S."/>
            <person name="Shi Y."/>
            <person name="Ning Z."/>
            <person name="Chen S."/>
        </authorList>
    </citation>
    <scope>NUCLEOTIDE SEQUENCE [LARGE SCALE GENOMIC DNA]</scope>
    <source>
        <strain evidence="9">cv. PC099</strain>
    </source>
</reference>
<dbReference type="AlphaFoldDB" id="A0AAD4PEC9"/>
<dbReference type="Gene3D" id="1.20.1250.20">
    <property type="entry name" value="MFS general substrate transporter like domains"/>
    <property type="match status" value="1"/>
</dbReference>
<keyword evidence="9" id="KW-1185">Reference proteome</keyword>
<organism evidence="8 9">
    <name type="scientific">Perilla frutescens var. hirtella</name>
    <name type="common">Perilla citriodora</name>
    <name type="synonym">Perilla setoyensis</name>
    <dbReference type="NCBI Taxonomy" id="608512"/>
    <lineage>
        <taxon>Eukaryota</taxon>
        <taxon>Viridiplantae</taxon>
        <taxon>Streptophyta</taxon>
        <taxon>Embryophyta</taxon>
        <taxon>Tracheophyta</taxon>
        <taxon>Spermatophyta</taxon>
        <taxon>Magnoliopsida</taxon>
        <taxon>eudicotyledons</taxon>
        <taxon>Gunneridae</taxon>
        <taxon>Pentapetalae</taxon>
        <taxon>asterids</taxon>
        <taxon>lamiids</taxon>
        <taxon>Lamiales</taxon>
        <taxon>Lamiaceae</taxon>
        <taxon>Nepetoideae</taxon>
        <taxon>Elsholtzieae</taxon>
        <taxon>Perilla</taxon>
    </lineage>
</organism>
<feature type="transmembrane region" description="Helical" evidence="7">
    <location>
        <begin position="354"/>
        <end position="374"/>
    </location>
</feature>
<accession>A0AAD4PEC9</accession>
<proteinExistence type="inferred from homology"/>
<feature type="transmembrane region" description="Helical" evidence="7">
    <location>
        <begin position="186"/>
        <end position="205"/>
    </location>
</feature>
<evidence type="ECO:0000313" key="8">
    <source>
        <dbReference type="EMBL" id="KAH6836005.1"/>
    </source>
</evidence>
<feature type="transmembrane region" description="Helical" evidence="7">
    <location>
        <begin position="447"/>
        <end position="466"/>
    </location>
</feature>
<dbReference type="GO" id="GO:0016020">
    <property type="term" value="C:membrane"/>
    <property type="evidence" value="ECO:0007669"/>
    <property type="project" value="UniProtKB-SubCell"/>
</dbReference>
<keyword evidence="4 7" id="KW-1133">Transmembrane helix</keyword>
<protein>
    <submittedName>
        <fullName evidence="8">Major facilitator superfamily protein</fullName>
    </submittedName>
</protein>
<evidence type="ECO:0000313" key="9">
    <source>
        <dbReference type="Proteomes" id="UP001190926"/>
    </source>
</evidence>
<feature type="transmembrane region" description="Helical" evidence="7">
    <location>
        <begin position="75"/>
        <end position="97"/>
    </location>
</feature>
<feature type="transmembrane region" description="Helical" evidence="7">
    <location>
        <begin position="211"/>
        <end position="231"/>
    </location>
</feature>
<evidence type="ECO:0000256" key="2">
    <source>
        <dbReference type="ARBA" id="ARBA00005982"/>
    </source>
</evidence>
<dbReference type="PANTHER" id="PTHR11654">
    <property type="entry name" value="OLIGOPEPTIDE TRANSPORTER-RELATED"/>
    <property type="match status" value="1"/>
</dbReference>
<comment type="caution">
    <text evidence="8">The sequence shown here is derived from an EMBL/GenBank/DDBJ whole genome shotgun (WGS) entry which is preliminary data.</text>
</comment>
<dbReference type="InterPro" id="IPR036259">
    <property type="entry name" value="MFS_trans_sf"/>
</dbReference>
<keyword evidence="3 7" id="KW-0812">Transmembrane</keyword>
<dbReference type="Pfam" id="PF00854">
    <property type="entry name" value="PTR2"/>
    <property type="match status" value="1"/>
</dbReference>
<feature type="transmembrane region" description="Helical" evidence="7">
    <location>
        <begin position="109"/>
        <end position="129"/>
    </location>
</feature>
<evidence type="ECO:0000256" key="6">
    <source>
        <dbReference type="ARBA" id="ARBA00044504"/>
    </source>
</evidence>
<sequence length="557" mass="60949">MSVSPNSILTHHNAQNDVVYGMADYSGRPARRSQSGFWRSACYIIGAGAAERFAYYGVASNLISYLTGPLGQSTAAAAASINLWSGAGLLLPLLGAFVAESYLGRYPTVVLSSLIYILALGLLTTSAFLECQGSPDELDVVFFFVSLYLMALGQGAYKPCITAIGADQFDEQDPHELRSRSSFFNWCYFGASAGPLAALIALNYIQDNISWGIGFGIPCISQLMALLIFLLGRKSYRYTIKTNHKYCADFRVSQVAPINWGTNPSTTNAYSDVEDQNPAPDHHSPEFKSFNEALLAKYEQVGIVGEVEEAKGMVNLIPLWATSLAFAIAVAQPSTLFTKQGITMDRSISANLDVPAASLQYIIGLTIILLIPIYERAFLPLARTITGTPSGLTELQRIGTGMLLSTLSLVAAALVEQRRLKTALDYGLADLPGATVPMSFWWLIPQYIMYGFAEVFTLIGLQEMFYDRVPCSMKSVGLSIYLSILGMGQILSSLLICMIEEITSTSGENGWFSDNTNRAHLDYFYWLLAGLNALGFLAFFYFAKSFDTKGSRRLNLF</sequence>
<comment type="similarity">
    <text evidence="2">Belongs to the major facilitator superfamily. Proton-dependent oligopeptide transporter (POT/PTR) (TC 2.A.17) family.</text>
</comment>
<dbReference type="EMBL" id="SDAM02000027">
    <property type="protein sequence ID" value="KAH6836005.1"/>
    <property type="molecule type" value="Genomic_DNA"/>
</dbReference>
<dbReference type="GO" id="GO:0022857">
    <property type="term" value="F:transmembrane transporter activity"/>
    <property type="evidence" value="ECO:0007669"/>
    <property type="project" value="InterPro"/>
</dbReference>
<evidence type="ECO:0000256" key="5">
    <source>
        <dbReference type="ARBA" id="ARBA00023136"/>
    </source>
</evidence>
<dbReference type="Proteomes" id="UP001190926">
    <property type="component" value="Unassembled WGS sequence"/>
</dbReference>
<evidence type="ECO:0000256" key="7">
    <source>
        <dbReference type="SAM" id="Phobius"/>
    </source>
</evidence>
<feature type="transmembrane region" description="Helical" evidence="7">
    <location>
        <begin position="141"/>
        <end position="165"/>
    </location>
</feature>
<evidence type="ECO:0000256" key="4">
    <source>
        <dbReference type="ARBA" id="ARBA00022989"/>
    </source>
</evidence>
<dbReference type="SUPFAM" id="SSF103473">
    <property type="entry name" value="MFS general substrate transporter"/>
    <property type="match status" value="1"/>
</dbReference>
<comment type="similarity">
    <text evidence="6">Belongs to the major facilitator superfamily. Phosphate:H(+) symporter (TC 2.A.1.9) family.</text>
</comment>
<name>A0AAD4PEC9_PERFH</name>
<evidence type="ECO:0000256" key="3">
    <source>
        <dbReference type="ARBA" id="ARBA00022692"/>
    </source>
</evidence>
<gene>
    <name evidence="8" type="ORF">C2S53_002167</name>
</gene>
<comment type="subcellular location">
    <subcellularLocation>
        <location evidence="1">Membrane</location>
        <topology evidence="1">Multi-pass membrane protein</topology>
    </subcellularLocation>
</comment>
<feature type="transmembrane region" description="Helical" evidence="7">
    <location>
        <begin position="523"/>
        <end position="543"/>
    </location>
</feature>
<keyword evidence="5 7" id="KW-0472">Membrane</keyword>
<evidence type="ECO:0000256" key="1">
    <source>
        <dbReference type="ARBA" id="ARBA00004141"/>
    </source>
</evidence>
<dbReference type="FunFam" id="1.20.1250.20:FF:000410">
    <property type="entry name" value="POT family protein"/>
    <property type="match status" value="1"/>
</dbReference>
<dbReference type="InterPro" id="IPR000109">
    <property type="entry name" value="POT_fam"/>
</dbReference>
<feature type="transmembrane region" description="Helical" evidence="7">
    <location>
        <begin position="316"/>
        <end position="334"/>
    </location>
</feature>
<feature type="transmembrane region" description="Helical" evidence="7">
    <location>
        <begin position="478"/>
        <end position="503"/>
    </location>
</feature>
<feature type="transmembrane region" description="Helical" evidence="7">
    <location>
        <begin position="36"/>
        <end position="55"/>
    </location>
</feature>
<feature type="transmembrane region" description="Helical" evidence="7">
    <location>
        <begin position="395"/>
        <end position="415"/>
    </location>
</feature>